<protein>
    <submittedName>
        <fullName evidence="1">Uncharacterized protein</fullName>
    </submittedName>
</protein>
<dbReference type="AlphaFoldDB" id="A0A8S2W6H4"/>
<evidence type="ECO:0000313" key="2">
    <source>
        <dbReference type="Proteomes" id="UP000681967"/>
    </source>
</evidence>
<feature type="non-terminal residue" evidence="1">
    <location>
        <position position="63"/>
    </location>
</feature>
<proteinExistence type="predicted"/>
<dbReference type="EMBL" id="CAJOBH010061289">
    <property type="protein sequence ID" value="CAF4426207.1"/>
    <property type="molecule type" value="Genomic_DNA"/>
</dbReference>
<comment type="caution">
    <text evidence="1">The sequence shown here is derived from an EMBL/GenBank/DDBJ whole genome shotgun (WGS) entry which is preliminary data.</text>
</comment>
<dbReference type="Proteomes" id="UP000681967">
    <property type="component" value="Unassembled WGS sequence"/>
</dbReference>
<accession>A0A8S2W6H4</accession>
<gene>
    <name evidence="1" type="ORF">BYL167_LOCUS32678</name>
</gene>
<name>A0A8S2W6H4_9BILA</name>
<organism evidence="1 2">
    <name type="scientific">Rotaria magnacalcarata</name>
    <dbReference type="NCBI Taxonomy" id="392030"/>
    <lineage>
        <taxon>Eukaryota</taxon>
        <taxon>Metazoa</taxon>
        <taxon>Spiralia</taxon>
        <taxon>Gnathifera</taxon>
        <taxon>Rotifera</taxon>
        <taxon>Eurotatoria</taxon>
        <taxon>Bdelloidea</taxon>
        <taxon>Philodinida</taxon>
        <taxon>Philodinidae</taxon>
        <taxon>Rotaria</taxon>
    </lineage>
</organism>
<reference evidence="1" key="1">
    <citation type="submission" date="2021-02" db="EMBL/GenBank/DDBJ databases">
        <authorList>
            <person name="Nowell W R."/>
        </authorList>
    </citation>
    <scope>NUCLEOTIDE SEQUENCE</scope>
</reference>
<sequence length="63" mass="7519">MWKAPAYWLMNDIKHFVENSEILLPNDWSTDWQRHIQTNYLSIELVHESILVENYTQIPAMGS</sequence>
<evidence type="ECO:0000313" key="1">
    <source>
        <dbReference type="EMBL" id="CAF4426207.1"/>
    </source>
</evidence>